<dbReference type="AlphaFoldDB" id="A0AAN9FCX8"/>
<dbReference type="Proteomes" id="UP001372338">
    <property type="component" value="Unassembled WGS sequence"/>
</dbReference>
<proteinExistence type="predicted"/>
<organism evidence="2 3">
    <name type="scientific">Crotalaria pallida</name>
    <name type="common">Smooth rattlebox</name>
    <name type="synonym">Crotalaria striata</name>
    <dbReference type="NCBI Taxonomy" id="3830"/>
    <lineage>
        <taxon>Eukaryota</taxon>
        <taxon>Viridiplantae</taxon>
        <taxon>Streptophyta</taxon>
        <taxon>Embryophyta</taxon>
        <taxon>Tracheophyta</taxon>
        <taxon>Spermatophyta</taxon>
        <taxon>Magnoliopsida</taxon>
        <taxon>eudicotyledons</taxon>
        <taxon>Gunneridae</taxon>
        <taxon>Pentapetalae</taxon>
        <taxon>rosids</taxon>
        <taxon>fabids</taxon>
        <taxon>Fabales</taxon>
        <taxon>Fabaceae</taxon>
        <taxon>Papilionoideae</taxon>
        <taxon>50 kb inversion clade</taxon>
        <taxon>genistoids sensu lato</taxon>
        <taxon>core genistoids</taxon>
        <taxon>Crotalarieae</taxon>
        <taxon>Crotalaria</taxon>
    </lineage>
</organism>
<comment type="caution">
    <text evidence="2">The sequence shown here is derived from an EMBL/GenBank/DDBJ whole genome shotgun (WGS) entry which is preliminary data.</text>
</comment>
<dbReference type="EMBL" id="JAYWIO010000004">
    <property type="protein sequence ID" value="KAK7269463.1"/>
    <property type="molecule type" value="Genomic_DNA"/>
</dbReference>
<keyword evidence="3" id="KW-1185">Reference proteome</keyword>
<evidence type="ECO:0000256" key="1">
    <source>
        <dbReference type="SAM" id="Phobius"/>
    </source>
</evidence>
<feature type="transmembrane region" description="Helical" evidence="1">
    <location>
        <begin position="12"/>
        <end position="37"/>
    </location>
</feature>
<sequence length="72" mass="8497">MSRRSRVRAPPGPFYLFFPNLQLIPIILTIFSLIFLFPFKSPINLQLNPSKIQDYTHLLLINRTEKIMTNNH</sequence>
<reference evidence="2 3" key="1">
    <citation type="submission" date="2024-01" db="EMBL/GenBank/DDBJ databases">
        <title>The genomes of 5 underutilized Papilionoideae crops provide insights into root nodulation and disease resistanc.</title>
        <authorList>
            <person name="Yuan L."/>
        </authorList>
    </citation>
    <scope>NUCLEOTIDE SEQUENCE [LARGE SCALE GENOMIC DNA]</scope>
    <source>
        <strain evidence="2">ZHUSHIDOU_FW_LH</strain>
        <tissue evidence="2">Leaf</tissue>
    </source>
</reference>
<keyword evidence="1" id="KW-0812">Transmembrane</keyword>
<name>A0AAN9FCX8_CROPI</name>
<keyword evidence="1" id="KW-1133">Transmembrane helix</keyword>
<accession>A0AAN9FCX8</accession>
<protein>
    <submittedName>
        <fullName evidence="2">Uncharacterized protein</fullName>
    </submittedName>
</protein>
<keyword evidence="1" id="KW-0472">Membrane</keyword>
<gene>
    <name evidence="2" type="ORF">RIF29_22189</name>
</gene>
<evidence type="ECO:0000313" key="3">
    <source>
        <dbReference type="Proteomes" id="UP001372338"/>
    </source>
</evidence>
<evidence type="ECO:0000313" key="2">
    <source>
        <dbReference type="EMBL" id="KAK7269463.1"/>
    </source>
</evidence>